<keyword evidence="4 8" id="KW-0812">Transmembrane</keyword>
<keyword evidence="5 9" id="KW-1133">Transmembrane helix</keyword>
<dbReference type="OrthoDB" id="9808638at2"/>
<evidence type="ECO:0000256" key="5">
    <source>
        <dbReference type="ARBA" id="ARBA00022989"/>
    </source>
</evidence>
<evidence type="ECO:0000256" key="7">
    <source>
        <dbReference type="ARBA" id="ARBA00038032"/>
    </source>
</evidence>
<accession>A0A3A3FKN5</accession>
<evidence type="ECO:0000313" key="11">
    <source>
        <dbReference type="Proteomes" id="UP000265955"/>
    </source>
</evidence>
<keyword evidence="6 9" id="KW-0472">Membrane</keyword>
<feature type="transmembrane region" description="Helical" evidence="9">
    <location>
        <begin position="25"/>
        <end position="42"/>
    </location>
</feature>
<name>A0A3A3FKN5_9BURK</name>
<dbReference type="GO" id="GO:0022857">
    <property type="term" value="F:transmembrane transporter activity"/>
    <property type="evidence" value="ECO:0007669"/>
    <property type="project" value="InterPro"/>
</dbReference>
<dbReference type="PANTHER" id="PTHR30561:SF1">
    <property type="entry name" value="MULTIDRUG TRANSPORTER EMRE"/>
    <property type="match status" value="1"/>
</dbReference>
<evidence type="ECO:0000256" key="4">
    <source>
        <dbReference type="ARBA" id="ARBA00022692"/>
    </source>
</evidence>
<reference evidence="11" key="1">
    <citation type="submission" date="2018-09" db="EMBL/GenBank/DDBJ databases">
        <authorList>
            <person name="Zhu H."/>
        </authorList>
    </citation>
    <scope>NUCLEOTIDE SEQUENCE [LARGE SCALE GENOMIC DNA]</scope>
    <source>
        <strain evidence="11">K1R23-30</strain>
    </source>
</reference>
<dbReference type="AlphaFoldDB" id="A0A3A3FKN5"/>
<feature type="transmembrane region" description="Helical" evidence="9">
    <location>
        <begin position="54"/>
        <end position="74"/>
    </location>
</feature>
<dbReference type="InterPro" id="IPR045324">
    <property type="entry name" value="Small_multidrug_res"/>
</dbReference>
<dbReference type="SUPFAM" id="SSF103481">
    <property type="entry name" value="Multidrug resistance efflux transporter EmrE"/>
    <property type="match status" value="1"/>
</dbReference>
<proteinExistence type="inferred from homology"/>
<evidence type="ECO:0000256" key="8">
    <source>
        <dbReference type="RuleBase" id="RU003942"/>
    </source>
</evidence>
<dbReference type="InterPro" id="IPR037185">
    <property type="entry name" value="EmrE-like"/>
</dbReference>
<keyword evidence="3" id="KW-1003">Cell membrane</keyword>
<comment type="similarity">
    <text evidence="7 8">Belongs to the drug/metabolite transporter (DMT) superfamily. Small multidrug resistance (SMR) (TC 2.A.7.1) family.</text>
</comment>
<evidence type="ECO:0000256" key="1">
    <source>
        <dbReference type="ARBA" id="ARBA00004651"/>
    </source>
</evidence>
<evidence type="ECO:0000256" key="9">
    <source>
        <dbReference type="SAM" id="Phobius"/>
    </source>
</evidence>
<dbReference type="Pfam" id="PF00893">
    <property type="entry name" value="Multi_Drug_Res"/>
    <property type="match status" value="1"/>
</dbReference>
<dbReference type="GO" id="GO:1990961">
    <property type="term" value="P:xenobiotic detoxification by transmembrane export across the plasma membrane"/>
    <property type="evidence" value="ECO:0007669"/>
    <property type="project" value="UniProtKB-ARBA"/>
</dbReference>
<keyword evidence="2" id="KW-0813">Transport</keyword>
<dbReference type="InterPro" id="IPR000390">
    <property type="entry name" value="Small_drug/metabolite_transptr"/>
</dbReference>
<sequence>MLAMAIVAEVIATSSMKLSNGFTRFWPSLLTVCGYAISLYLLSHILRTLEVGIVYAIWSGVGLAAVALIGVLWFGETVTLVKLVGLFAILVGVVLLNIAGRTT</sequence>
<dbReference type="PANTHER" id="PTHR30561">
    <property type="entry name" value="SMR FAMILY PROTON-DEPENDENT DRUG EFFLUX TRANSPORTER SUGE"/>
    <property type="match status" value="1"/>
</dbReference>
<dbReference type="GO" id="GO:0005886">
    <property type="term" value="C:plasma membrane"/>
    <property type="evidence" value="ECO:0007669"/>
    <property type="project" value="UniProtKB-SubCell"/>
</dbReference>
<evidence type="ECO:0000256" key="3">
    <source>
        <dbReference type="ARBA" id="ARBA00022475"/>
    </source>
</evidence>
<evidence type="ECO:0000256" key="2">
    <source>
        <dbReference type="ARBA" id="ARBA00022448"/>
    </source>
</evidence>
<comment type="caution">
    <text evidence="10">The sequence shown here is derived from an EMBL/GenBank/DDBJ whole genome shotgun (WGS) entry which is preliminary data.</text>
</comment>
<gene>
    <name evidence="10" type="ORF">D3871_17750</name>
</gene>
<feature type="transmembrane region" description="Helical" evidence="9">
    <location>
        <begin position="80"/>
        <end position="99"/>
    </location>
</feature>
<keyword evidence="11" id="KW-1185">Reference proteome</keyword>
<dbReference type="FunFam" id="1.10.3730.20:FF:000001">
    <property type="entry name" value="Quaternary ammonium compound resistance transporter SugE"/>
    <property type="match status" value="1"/>
</dbReference>
<organism evidence="10 11">
    <name type="scientific">Noviherbaspirillum saxi</name>
    <dbReference type="NCBI Taxonomy" id="2320863"/>
    <lineage>
        <taxon>Bacteria</taxon>
        <taxon>Pseudomonadati</taxon>
        <taxon>Pseudomonadota</taxon>
        <taxon>Betaproteobacteria</taxon>
        <taxon>Burkholderiales</taxon>
        <taxon>Oxalobacteraceae</taxon>
        <taxon>Noviherbaspirillum</taxon>
    </lineage>
</organism>
<dbReference type="Gene3D" id="1.10.3730.20">
    <property type="match status" value="1"/>
</dbReference>
<dbReference type="EMBL" id="QYUO01000002">
    <property type="protein sequence ID" value="RJF95281.1"/>
    <property type="molecule type" value="Genomic_DNA"/>
</dbReference>
<evidence type="ECO:0000313" key="10">
    <source>
        <dbReference type="EMBL" id="RJF95281.1"/>
    </source>
</evidence>
<dbReference type="Proteomes" id="UP000265955">
    <property type="component" value="Unassembled WGS sequence"/>
</dbReference>
<comment type="subcellular location">
    <subcellularLocation>
        <location evidence="1 8">Cell membrane</location>
        <topology evidence="1 8">Multi-pass membrane protein</topology>
    </subcellularLocation>
</comment>
<protein>
    <submittedName>
        <fullName evidence="10">QacE family quaternary ammonium compound efflux SMR transporter</fullName>
    </submittedName>
</protein>
<evidence type="ECO:0000256" key="6">
    <source>
        <dbReference type="ARBA" id="ARBA00023136"/>
    </source>
</evidence>